<keyword evidence="1" id="KW-1133">Transmembrane helix</keyword>
<gene>
    <name evidence="2" type="ORF">AFUS01_LOCUS32806</name>
</gene>
<evidence type="ECO:0000313" key="2">
    <source>
        <dbReference type="EMBL" id="CAG7822540.1"/>
    </source>
</evidence>
<reference evidence="2" key="1">
    <citation type="submission" date="2021-06" db="EMBL/GenBank/DDBJ databases">
        <authorList>
            <person name="Hodson N. C."/>
            <person name="Mongue J. A."/>
            <person name="Jaron S. K."/>
        </authorList>
    </citation>
    <scope>NUCLEOTIDE SEQUENCE</scope>
</reference>
<keyword evidence="3" id="KW-1185">Reference proteome</keyword>
<evidence type="ECO:0000313" key="3">
    <source>
        <dbReference type="Proteomes" id="UP000708208"/>
    </source>
</evidence>
<name>A0A8J2PU49_9HEXA</name>
<keyword evidence="1" id="KW-0812">Transmembrane</keyword>
<organism evidence="2 3">
    <name type="scientific">Allacma fusca</name>
    <dbReference type="NCBI Taxonomy" id="39272"/>
    <lineage>
        <taxon>Eukaryota</taxon>
        <taxon>Metazoa</taxon>
        <taxon>Ecdysozoa</taxon>
        <taxon>Arthropoda</taxon>
        <taxon>Hexapoda</taxon>
        <taxon>Collembola</taxon>
        <taxon>Symphypleona</taxon>
        <taxon>Sminthuridae</taxon>
        <taxon>Allacma</taxon>
    </lineage>
</organism>
<sequence>MWDYAPGEAFRLRKKNHFYFAGTNLKSTHLHRNLPKFPAPRFTGTASEDFRIVSYTPGGHIHPHFDRTPGQEQHKTLHMFPFATLVIYVIFYIIQT</sequence>
<comment type="caution">
    <text evidence="2">The sequence shown here is derived from an EMBL/GenBank/DDBJ whole genome shotgun (WGS) entry which is preliminary data.</text>
</comment>
<dbReference type="AlphaFoldDB" id="A0A8J2PU49"/>
<dbReference type="Proteomes" id="UP000708208">
    <property type="component" value="Unassembled WGS sequence"/>
</dbReference>
<accession>A0A8J2PU49</accession>
<dbReference type="OrthoDB" id="420380at2759"/>
<dbReference type="EMBL" id="CAJVCH010526658">
    <property type="protein sequence ID" value="CAG7822540.1"/>
    <property type="molecule type" value="Genomic_DNA"/>
</dbReference>
<feature type="transmembrane region" description="Helical" evidence="1">
    <location>
        <begin position="77"/>
        <end position="94"/>
    </location>
</feature>
<protein>
    <submittedName>
        <fullName evidence="2">Uncharacterized protein</fullName>
    </submittedName>
</protein>
<evidence type="ECO:0000256" key="1">
    <source>
        <dbReference type="SAM" id="Phobius"/>
    </source>
</evidence>
<proteinExistence type="predicted"/>
<keyword evidence="1" id="KW-0472">Membrane</keyword>